<evidence type="ECO:0000313" key="12">
    <source>
        <dbReference type="EMBL" id="TWB11280.1"/>
    </source>
</evidence>
<organism evidence="12 13">
    <name type="scientific">Nitrospirillum amazonense</name>
    <dbReference type="NCBI Taxonomy" id="28077"/>
    <lineage>
        <taxon>Bacteria</taxon>
        <taxon>Pseudomonadati</taxon>
        <taxon>Pseudomonadota</taxon>
        <taxon>Alphaproteobacteria</taxon>
        <taxon>Rhodospirillales</taxon>
        <taxon>Azospirillaceae</taxon>
        <taxon>Nitrospirillum</taxon>
    </lineage>
</organism>
<sequence length="95" mass="10012">MMSHPRTAPDRWLVPAGALLLAGCLSSCNTAPTQSILGSFFPSWMICFLIGAVASVAIRLILSAVGIARAVPAALLIHLILAVAISCAVWLLWQD</sequence>
<comment type="caution">
    <text evidence="12">The sequence shown here is derived from an EMBL/GenBank/DDBJ whole genome shotgun (WGS) entry which is preliminary data.</text>
</comment>
<evidence type="ECO:0000256" key="1">
    <source>
        <dbReference type="ARBA" id="ARBA00004141"/>
    </source>
</evidence>
<dbReference type="OrthoDB" id="5958921at2"/>
<dbReference type="Proteomes" id="UP000319859">
    <property type="component" value="Unassembled WGS sequence"/>
</dbReference>
<gene>
    <name evidence="12" type="ORF">FBZ89_1318</name>
</gene>
<feature type="transmembrane region" description="Helical" evidence="11">
    <location>
        <begin position="40"/>
        <end position="62"/>
    </location>
</feature>
<feature type="transmembrane region" description="Helical" evidence="11">
    <location>
        <begin position="74"/>
        <end position="93"/>
    </location>
</feature>
<evidence type="ECO:0000256" key="5">
    <source>
        <dbReference type="ARBA" id="ARBA00022692"/>
    </source>
</evidence>
<accession>A0A560EPH5</accession>
<dbReference type="GO" id="GO:0016020">
    <property type="term" value="C:membrane"/>
    <property type="evidence" value="ECO:0007669"/>
    <property type="project" value="UniProtKB-SubCell"/>
</dbReference>
<dbReference type="Pfam" id="PF17090">
    <property type="entry name" value="Ytca"/>
    <property type="match status" value="1"/>
</dbReference>
<keyword evidence="10" id="KW-0449">Lipoprotein</keyword>
<keyword evidence="4" id="KW-1003">Cell membrane</keyword>
<reference evidence="12 13" key="1">
    <citation type="submission" date="2019-06" db="EMBL/GenBank/DDBJ databases">
        <title>Genomic Encyclopedia of Type Strains, Phase IV (KMG-V): Genome sequencing to study the core and pangenomes of soil and plant-associated prokaryotes.</title>
        <authorList>
            <person name="Whitman W."/>
        </authorList>
    </citation>
    <scope>NUCLEOTIDE SEQUENCE [LARGE SCALE GENOMIC DNA]</scope>
    <source>
        <strain evidence="12 13">BR 11880</strain>
    </source>
</reference>
<dbReference type="RefSeq" id="WP_145754125.1">
    <property type="nucleotide sequence ID" value="NZ_VITN01000031.1"/>
</dbReference>
<evidence type="ECO:0000256" key="9">
    <source>
        <dbReference type="ARBA" id="ARBA00023139"/>
    </source>
</evidence>
<dbReference type="AlphaFoldDB" id="A0A560EPH5"/>
<dbReference type="PROSITE" id="PS51257">
    <property type="entry name" value="PROKAR_LIPOPROTEIN"/>
    <property type="match status" value="1"/>
</dbReference>
<dbReference type="InterPro" id="IPR031381">
    <property type="entry name" value="YtcA"/>
</dbReference>
<keyword evidence="9" id="KW-0564">Palmitate</keyword>
<keyword evidence="5 11" id="KW-0812">Transmembrane</keyword>
<evidence type="ECO:0000256" key="7">
    <source>
        <dbReference type="ARBA" id="ARBA00022989"/>
    </source>
</evidence>
<keyword evidence="8 11" id="KW-0472">Membrane</keyword>
<evidence type="ECO:0000256" key="10">
    <source>
        <dbReference type="ARBA" id="ARBA00023288"/>
    </source>
</evidence>
<name>A0A560EPH5_9PROT</name>
<evidence type="ECO:0000256" key="2">
    <source>
        <dbReference type="ARBA" id="ARBA00008208"/>
    </source>
</evidence>
<evidence type="ECO:0000256" key="3">
    <source>
        <dbReference type="ARBA" id="ARBA00021237"/>
    </source>
</evidence>
<evidence type="ECO:0000256" key="8">
    <source>
        <dbReference type="ARBA" id="ARBA00023136"/>
    </source>
</evidence>
<comment type="subcellular location">
    <subcellularLocation>
        <location evidence="1">Membrane</location>
        <topology evidence="1">Multi-pass membrane protein</topology>
    </subcellularLocation>
</comment>
<keyword evidence="6" id="KW-0732">Signal</keyword>
<keyword evidence="7 11" id="KW-1133">Transmembrane helix</keyword>
<evidence type="ECO:0000313" key="13">
    <source>
        <dbReference type="Proteomes" id="UP000319859"/>
    </source>
</evidence>
<comment type="similarity">
    <text evidence="2">Belongs to the YtcA family.</text>
</comment>
<dbReference type="EMBL" id="VITN01000031">
    <property type="protein sequence ID" value="TWB11280.1"/>
    <property type="molecule type" value="Genomic_DNA"/>
</dbReference>
<protein>
    <recommendedName>
        <fullName evidence="3">Uncharacterized protein YtcA</fullName>
    </recommendedName>
</protein>
<evidence type="ECO:0000256" key="11">
    <source>
        <dbReference type="SAM" id="Phobius"/>
    </source>
</evidence>
<evidence type="ECO:0000256" key="6">
    <source>
        <dbReference type="ARBA" id="ARBA00022729"/>
    </source>
</evidence>
<proteinExistence type="inferred from homology"/>
<evidence type="ECO:0000256" key="4">
    <source>
        <dbReference type="ARBA" id="ARBA00022475"/>
    </source>
</evidence>